<dbReference type="eggNOG" id="COG2050">
    <property type="taxonomic scope" value="Bacteria"/>
</dbReference>
<name>A8G039_SHESH</name>
<dbReference type="OrthoDB" id="9814800at2"/>
<dbReference type="AlphaFoldDB" id="A8G039"/>
<feature type="compositionally biased region" description="Pro residues" evidence="2">
    <location>
        <begin position="32"/>
        <end position="43"/>
    </location>
</feature>
<dbReference type="EMBL" id="CP000821">
    <property type="protein sequence ID" value="ABV38462.1"/>
    <property type="molecule type" value="Genomic_DNA"/>
</dbReference>
<dbReference type="InterPro" id="IPR051829">
    <property type="entry name" value="Multiheme_Cytochr_ET"/>
</dbReference>
<dbReference type="PANTHER" id="PTHR35038:SF8">
    <property type="entry name" value="C-TYPE POLYHEME CYTOCHROME OMCC"/>
    <property type="match status" value="1"/>
</dbReference>
<feature type="region of interest" description="Disordered" evidence="2">
    <location>
        <begin position="30"/>
        <end position="49"/>
    </location>
</feature>
<evidence type="ECO:0000313" key="5">
    <source>
        <dbReference type="Proteomes" id="UP000002015"/>
    </source>
</evidence>
<dbReference type="PANTHER" id="PTHR35038">
    <property type="entry name" value="DISSIMILATORY SULFITE REDUCTASE SIRA"/>
    <property type="match status" value="1"/>
</dbReference>
<dbReference type="KEGG" id="sse:Ssed_3858"/>
<evidence type="ECO:0000256" key="3">
    <source>
        <dbReference type="SAM" id="SignalP"/>
    </source>
</evidence>
<dbReference type="RefSeq" id="WP_012144192.1">
    <property type="nucleotide sequence ID" value="NC_009831.1"/>
</dbReference>
<sequence length="539" mass="58171" precursor="true">MMNTINISVPYRKLVLACMISMLVACGSDDPAPTPEPPLPPENTAPVANPNEAATIVGTSILIDALANDTDADGDALTIETVTLIDGTGSASIENNQIRFTPDKVGTTTLNYTISDGNGGVAESGITITVTSDASVTLSYVGTETCIACHTDKKTYYETGHNFKLTKIVDGKEPVYPFTTLDGSLEVMDGVTNTLGKPESWADISYVIGGYKKVALFIDANGYIINGTNVTALAAPLGEKVTKMFPEYPDKAPDGSPYGYCGRCHTTGWEDYTEGAGDNRNLNRQDDLPGMDGTFAMTGVQCESCHGAGSEHVKGPSKNNIVRIAEARVPGDFTADDMGYGKAAACIECHTTDDAVRRYPDYESPFEQKFGAPSLGARLKRDDHTFGPEGRRDGRGGRHAASTLIGADPDTGELMGKKKDFTCSTCHNPHRSEHYQDKPGHEDAMVRECTDCHDKEFANVTGSNLASAAHEFIAECKDCHMPSESHLFKIDLEGVKEDPRHFSADGEYMKPWLRAYDSCSGCHEEDYDLRAAKIGQIHK</sequence>
<reference evidence="4 5" key="1">
    <citation type="submission" date="2007-08" db="EMBL/GenBank/DDBJ databases">
        <title>Complete sequence of Shewanella sediminis HAW-EB3.</title>
        <authorList>
            <consortium name="US DOE Joint Genome Institute"/>
            <person name="Copeland A."/>
            <person name="Lucas S."/>
            <person name="Lapidus A."/>
            <person name="Barry K."/>
            <person name="Glavina del Rio T."/>
            <person name="Dalin E."/>
            <person name="Tice H."/>
            <person name="Pitluck S."/>
            <person name="Chertkov O."/>
            <person name="Brettin T."/>
            <person name="Bruce D."/>
            <person name="Detter J.C."/>
            <person name="Han C."/>
            <person name="Schmutz J."/>
            <person name="Larimer F."/>
            <person name="Land M."/>
            <person name="Hauser L."/>
            <person name="Kyrpides N."/>
            <person name="Kim E."/>
            <person name="Zhao J.-S."/>
            <person name="Richardson P."/>
        </authorList>
    </citation>
    <scope>NUCLEOTIDE SEQUENCE [LARGE SCALE GENOMIC DNA]</scope>
    <source>
        <strain evidence="4 5">HAW-EB3</strain>
    </source>
</reference>
<organism evidence="4 5">
    <name type="scientific">Shewanella sediminis (strain HAW-EB3)</name>
    <dbReference type="NCBI Taxonomy" id="425104"/>
    <lineage>
        <taxon>Bacteria</taxon>
        <taxon>Pseudomonadati</taxon>
        <taxon>Pseudomonadota</taxon>
        <taxon>Gammaproteobacteria</taxon>
        <taxon>Alteromonadales</taxon>
        <taxon>Shewanellaceae</taxon>
        <taxon>Shewanella</taxon>
    </lineage>
</organism>
<dbReference type="STRING" id="425104.Ssed_3858"/>
<evidence type="ECO:0000256" key="1">
    <source>
        <dbReference type="ARBA" id="ARBA00022729"/>
    </source>
</evidence>
<evidence type="ECO:0000256" key="2">
    <source>
        <dbReference type="SAM" id="MobiDB-lite"/>
    </source>
</evidence>
<feature type="compositionally biased region" description="Basic and acidic residues" evidence="2">
    <location>
        <begin position="379"/>
        <end position="396"/>
    </location>
</feature>
<dbReference type="Proteomes" id="UP000002015">
    <property type="component" value="Chromosome"/>
</dbReference>
<dbReference type="InterPro" id="IPR036280">
    <property type="entry name" value="Multihaem_cyt_sf"/>
</dbReference>
<feature type="signal peptide" evidence="3">
    <location>
        <begin position="1"/>
        <end position="27"/>
    </location>
</feature>
<accession>A8G039</accession>
<proteinExistence type="predicted"/>
<keyword evidence="5" id="KW-1185">Reference proteome</keyword>
<gene>
    <name evidence="4" type="ordered locus">Ssed_3858</name>
</gene>
<protein>
    <submittedName>
        <fullName evidence="4">Uncharacterized protein</fullName>
    </submittedName>
</protein>
<feature type="region of interest" description="Disordered" evidence="2">
    <location>
        <begin position="378"/>
        <end position="411"/>
    </location>
</feature>
<keyword evidence="1 3" id="KW-0732">Signal</keyword>
<dbReference type="HOGENOM" id="CLU_489917_0_0_6"/>
<dbReference type="Gene3D" id="2.60.40.2810">
    <property type="match status" value="1"/>
</dbReference>
<feature type="chain" id="PRO_5002720143" evidence="3">
    <location>
        <begin position="28"/>
        <end position="539"/>
    </location>
</feature>
<dbReference type="Gene3D" id="1.10.1130.10">
    <property type="entry name" value="Flavocytochrome C3, Chain A"/>
    <property type="match status" value="1"/>
</dbReference>
<evidence type="ECO:0000313" key="4">
    <source>
        <dbReference type="EMBL" id="ABV38462.1"/>
    </source>
</evidence>
<dbReference type="CDD" id="cd08168">
    <property type="entry name" value="Cytochrom_C3"/>
    <property type="match status" value="1"/>
</dbReference>
<dbReference type="SUPFAM" id="SSF48695">
    <property type="entry name" value="Multiheme cytochromes"/>
    <property type="match status" value="1"/>
</dbReference>
<dbReference type="Pfam" id="PF17963">
    <property type="entry name" value="Big_9"/>
    <property type="match status" value="1"/>
</dbReference>
<dbReference type="Gene3D" id="3.90.10.10">
    <property type="entry name" value="Cytochrome C3"/>
    <property type="match status" value="1"/>
</dbReference>